<evidence type="ECO:0000256" key="1">
    <source>
        <dbReference type="SAM" id="MobiDB-lite"/>
    </source>
</evidence>
<proteinExistence type="predicted"/>
<evidence type="ECO:0000313" key="4">
    <source>
        <dbReference type="Proteomes" id="UP001153712"/>
    </source>
</evidence>
<organism evidence="3 4">
    <name type="scientific">Phyllotreta striolata</name>
    <name type="common">Striped flea beetle</name>
    <name type="synonym">Crioceris striolata</name>
    <dbReference type="NCBI Taxonomy" id="444603"/>
    <lineage>
        <taxon>Eukaryota</taxon>
        <taxon>Metazoa</taxon>
        <taxon>Ecdysozoa</taxon>
        <taxon>Arthropoda</taxon>
        <taxon>Hexapoda</taxon>
        <taxon>Insecta</taxon>
        <taxon>Pterygota</taxon>
        <taxon>Neoptera</taxon>
        <taxon>Endopterygota</taxon>
        <taxon>Coleoptera</taxon>
        <taxon>Polyphaga</taxon>
        <taxon>Cucujiformia</taxon>
        <taxon>Chrysomeloidea</taxon>
        <taxon>Chrysomelidae</taxon>
        <taxon>Galerucinae</taxon>
        <taxon>Alticini</taxon>
        <taxon>Phyllotreta</taxon>
    </lineage>
</organism>
<reference evidence="3" key="1">
    <citation type="submission" date="2022-01" db="EMBL/GenBank/DDBJ databases">
        <authorList>
            <person name="King R."/>
        </authorList>
    </citation>
    <scope>NUCLEOTIDE SEQUENCE</scope>
</reference>
<evidence type="ECO:0000256" key="2">
    <source>
        <dbReference type="SAM" id="SignalP"/>
    </source>
</evidence>
<feature type="chain" id="PRO_5040105980" evidence="2">
    <location>
        <begin position="19"/>
        <end position="109"/>
    </location>
</feature>
<accession>A0A9N9TF98</accession>
<dbReference type="Proteomes" id="UP001153712">
    <property type="component" value="Chromosome 1"/>
</dbReference>
<dbReference type="EMBL" id="OU900094">
    <property type="protein sequence ID" value="CAG9853717.1"/>
    <property type="molecule type" value="Genomic_DNA"/>
</dbReference>
<feature type="signal peptide" evidence="2">
    <location>
        <begin position="1"/>
        <end position="18"/>
    </location>
</feature>
<gene>
    <name evidence="3" type="ORF">PHYEVI_LOCUS189</name>
</gene>
<keyword evidence="4" id="KW-1185">Reference proteome</keyword>
<protein>
    <submittedName>
        <fullName evidence="3">Uncharacterized protein</fullName>
    </submittedName>
</protein>
<name>A0A9N9TF98_PHYSR</name>
<sequence>MKLAFGCILLSLISFISSIFGYRQHDRKTHQDVQTGHERHRPSNRPENLRYWKKSDYDLKKSSTNNLGTFNLQFKNKYSGEIDIEKKKPNRNTYGSIHRIKNPKLRNIF</sequence>
<feature type="region of interest" description="Disordered" evidence="1">
    <location>
        <begin position="28"/>
        <end position="47"/>
    </location>
</feature>
<dbReference type="AlphaFoldDB" id="A0A9N9TF98"/>
<keyword evidence="2" id="KW-0732">Signal</keyword>
<evidence type="ECO:0000313" key="3">
    <source>
        <dbReference type="EMBL" id="CAG9853717.1"/>
    </source>
</evidence>